<dbReference type="Gene3D" id="3.30.710.10">
    <property type="entry name" value="Potassium Channel Kv1.1, Chain A"/>
    <property type="match status" value="1"/>
</dbReference>
<dbReference type="InterPro" id="IPR058210">
    <property type="entry name" value="SACS/Nov_dom"/>
</dbReference>
<comment type="caution">
    <text evidence="2">The sequence shown here is derived from an EMBL/GenBank/DDBJ whole genome shotgun (WGS) entry which is preliminary data.</text>
</comment>
<dbReference type="CDD" id="cd18186">
    <property type="entry name" value="BTB_POZ_ZBTB_KLHL-like"/>
    <property type="match status" value="1"/>
</dbReference>
<dbReference type="EMBL" id="JANVFT010000054">
    <property type="protein sequence ID" value="KAJ4484437.1"/>
    <property type="molecule type" value="Genomic_DNA"/>
</dbReference>
<name>A0ABQ8VAR6_9AGAR</name>
<organism evidence="2 3">
    <name type="scientific">Lentinula lateritia</name>
    <dbReference type="NCBI Taxonomy" id="40482"/>
    <lineage>
        <taxon>Eukaryota</taxon>
        <taxon>Fungi</taxon>
        <taxon>Dikarya</taxon>
        <taxon>Basidiomycota</taxon>
        <taxon>Agaricomycotina</taxon>
        <taxon>Agaricomycetes</taxon>
        <taxon>Agaricomycetidae</taxon>
        <taxon>Agaricales</taxon>
        <taxon>Marasmiineae</taxon>
        <taxon>Omphalotaceae</taxon>
        <taxon>Lentinula</taxon>
    </lineage>
</organism>
<dbReference type="Pfam" id="PF25794">
    <property type="entry name" value="SACS"/>
    <property type="match status" value="2"/>
</dbReference>
<dbReference type="SUPFAM" id="SSF55874">
    <property type="entry name" value="ATPase domain of HSP90 chaperone/DNA topoisomerase II/histidine kinase"/>
    <property type="match status" value="2"/>
</dbReference>
<accession>A0ABQ8VAR6</accession>
<dbReference type="PANTHER" id="PTHR15600">
    <property type="entry name" value="SACSIN"/>
    <property type="match status" value="1"/>
</dbReference>
<dbReference type="InterPro" id="IPR036890">
    <property type="entry name" value="HATPase_C_sf"/>
</dbReference>
<feature type="domain" description="Sacsin/Nov" evidence="1">
    <location>
        <begin position="12"/>
        <end position="234"/>
    </location>
</feature>
<evidence type="ECO:0000259" key="1">
    <source>
        <dbReference type="Pfam" id="PF25794"/>
    </source>
</evidence>
<evidence type="ECO:0000313" key="3">
    <source>
        <dbReference type="Proteomes" id="UP001150217"/>
    </source>
</evidence>
<dbReference type="InterPro" id="IPR052972">
    <property type="entry name" value="Sacsin_chaperone_reg"/>
</dbReference>
<dbReference type="Proteomes" id="UP001150217">
    <property type="component" value="Unassembled WGS sequence"/>
</dbReference>
<dbReference type="InterPro" id="IPR011333">
    <property type="entry name" value="SKP1/BTB/POZ_sf"/>
</dbReference>
<keyword evidence="3" id="KW-1185">Reference proteome</keyword>
<proteinExistence type="predicted"/>
<evidence type="ECO:0000313" key="2">
    <source>
        <dbReference type="EMBL" id="KAJ4484437.1"/>
    </source>
</evidence>
<protein>
    <recommendedName>
        <fullName evidence="1">Sacsin/Nov domain-containing protein</fullName>
    </recommendedName>
</protein>
<sequence>MAVSWRERVDTASAIKGILDSYPSNSILREILQNSDDAGATKQIFVLDHREHGTKNVVEDVLKRTQGPALLAVNDSVFTKSDWEAVRTIHGSNKSADETKTGKYGLGIRACYHVTDNIHILSGNQLVIFDPHEEFQTHPGGLALSLNEADPYQDQISAFCGAIPDIPHSFLKATVVRLPLRTTVEAQRSKIKPSIVSTSDIQVLYQSFIQNELSVALLFLKNIMSIELREITREGLDTLVAKVEISNTYIASLRQFMPGHNDHSESYKLDISTTVGGNAPFLQNWHVVHGVVSETSVKAMMTTRLGYDVGERLRKDKLSSHVALALPLSHKVQGRLFTLLPLPISTGFPIHVHGIFALTPDRQGLRNSEELGIGTESRERLLVTWNRVFFEELIPKAWASSLIPKLVQNNDVENIWDAWPPKPEDILITPVKSMLDFVTKEALASRDKLFPAYISGKRIFIRSSDPALVASVSNVGQKVRDAVSRTGIAVIVPPLYIFSAIRSYVGSQDHMYEFHLFNPKNLHRFLQQEPNTILGTDSDKDRILDYLIATSPDYIIGLPLVPTVHGDRISLSQPTGQSKRYILGSATEVELFRTCETSMIDLSSLPENAQRWLQQSDIGTKLNVAQLGPDNLKVYLMKLLGIHSAKARIMPSSVRLSPSWFRSFWDWIDGLLNAIDFLENAACFHLLLLLDGSLCPVSEKAFIVSDDQTELFGVLKGAGIPFLDPHITSTMALSCHGFTMSIDNIRELIGFINPSDIQGHIDCLILQRHLIGLIQRSTPVLTPAERMVFRSLPIFPRRLPQLSAPITELDSVTGQLKLIAVADDFPLPILQHVTFIDMSKASNVLGLLIEPDAPILDEVAIMALSIQHLSEQPEAFQDLLMAKIIPRLLELTQGTRERLRHQRFVPAINSPERVSPADIIDPKSLLSGLYQDEQGRFPMPPYSDHIPLSIMRTAGLYSTKLSSVMLEERIQYISSGGSDPSRIAKAKILLGLLSDSGQWNPSFVKIVETDDETAWIPNTVNTLISRQRCRDVNSGEHHFLFDFVLDSVACRVSKDVRSALGWESELCFDILYQQFQATLERSNVSDRYDRLTHLIKYFAKQHLDGTFTMGDICALQTLVEGRRWIPLSDKSLGLTHHALLTSNLKIGNMFQSIRSTILRSDNRSCIDFLRAMGCTERPMMNALIEDIPNSETLDELVAILSELSSREGEIEQSLRERIFVPDHQNTLRKLSEIYFNDMNYTIPTDDLYPLHPAISKTIASNLGVPFLSSLQLDEQDDLDVDDEDMSESLILRIKNVLVAYDKRYAFNEFLANAVDGDASRFKVLIDAKRFNGDPIALPNSMLCPEMAACQEGPALVLHNDAQFSEADFKGIKCIGEGGKQDRHGTIGKFGLGALSFYHFSEIAFIISGEFILILDPSAAHLPKKQRQMRRSIRSRLTQFRKLYGGHLLPFDGLFGFSLKMDSYPGTLIRLPLRKHNGTSSSSARLSDIPVSLSDCRDLITGPYEDLSRTAPLFTSLKDIAALERRTNGEEQILWEIETARTSSNASDICVEELRLSHQSHEPRSTQVTQRWLLVKDTVSLTEVPRAYFGVVQQLKALNGIDVSIAFCLDRSKELEAGSHLFCGLQLPEVLSVPVHINATFAISSDRRSIRFDPPDSNGNRVAQSGYNAWLLSDVIPPIYFHGLRSLFSILKGGKRFTNWWPKSLKGLISDQVVKAFYASLPSTDVTVFPTVTNQLIAPRDAIISKDEPESIRKLLSCLRVPNYVVLGSRTNLLPALGLHMLDPDSLSGILKESTIEEKLKMLFDAELSSYRRMLTTVKDQTKPGLKKTPIISMIDATLQYLLQGNSSDGHTLLLLVTRDLELRHFNDCSAPTYCFSGNVPDALFPQSRFLSNEISRTTQILLMKSSLYRVEDFDKKAIVLFVEDFVGQPRNDAYHSVERSEWITLFWNFFQSNSRPRDLKLQDLASYPLLATFQEQKFVSLQKCRSGGVLPAPDDADLRDIMYTLNITVLQTHPVLPKDEARLIFSFSNLLDCLQTRGGDPFRTLSADQSVWFATWIVRKMTYGIRELSAPHLTFLSTLRLWNATRNGIIQRLSADELYQLPSDIELSRTSRFLKPDQAIAEYAIELQSLWSVRRDHRGQKTSNDLYEELYQKLFLPFSISEDDIDDYKYLLKKLLWNRPSSPQSRLSRLQVPDGRLRLRAPGELFDSNCDIFRAAFHYSQEEMFIHPRFRDLERSIGITANVTLDVFQQCARAIHNDQSSNRYDEIISRATTIYAYYNHQLPSQIMANKRSWEILDDLRFIPRSDEALEEISFDTTPYLDALDHSVLSPRELLRREYQSVAWTQRTRFLIEPSQNLIAVYPDIGVPTAQDVVAHLVILATRISQDHPHDRGLIRDLKATYTWLQDHQYAAGEELRKHQHERIFLNVDDIDSYFENWQWRCSQELILNLSYDSSKRFRVKSFLSEFRQLLGVAGVRRRVDVNFVDETQFGDPNFERLRVGGKLLDIELRPEYTQVNEKSNPLRLKAHAAFLAAHVPHIETALNGAWKEATSGVLSFPGTYFAACAFLDLVYTGDLKDERSPEDDDGMELLMNLLEMLPIAHEWGLPALKTKLGWLITSKYLFIQPETLKMIRDEAQTYEAPGLMKACDDFAEKNAEILPDLKE</sequence>
<gene>
    <name evidence="2" type="ORF">C8R41DRAFT_982346</name>
</gene>
<reference evidence="2" key="1">
    <citation type="submission" date="2022-08" db="EMBL/GenBank/DDBJ databases">
        <title>A Global Phylogenomic Analysis of the Shiitake Genus Lentinula.</title>
        <authorList>
            <consortium name="DOE Joint Genome Institute"/>
            <person name="Sierra-Patev S."/>
            <person name="Min B."/>
            <person name="Naranjo-Ortiz M."/>
            <person name="Looney B."/>
            <person name="Konkel Z."/>
            <person name="Slot J.C."/>
            <person name="Sakamoto Y."/>
            <person name="Steenwyk J.L."/>
            <person name="Rokas A."/>
            <person name="Carro J."/>
            <person name="Camarero S."/>
            <person name="Ferreira P."/>
            <person name="Molpeceres G."/>
            <person name="Ruiz-Duenas F.J."/>
            <person name="Serrano A."/>
            <person name="Henrissat B."/>
            <person name="Drula E."/>
            <person name="Hughes K.W."/>
            <person name="Mata J.L."/>
            <person name="Ishikawa N.K."/>
            <person name="Vargas-Isla R."/>
            <person name="Ushijima S."/>
            <person name="Smith C.A."/>
            <person name="Ahrendt S."/>
            <person name="Andreopoulos W."/>
            <person name="He G."/>
            <person name="Labutti K."/>
            <person name="Lipzen A."/>
            <person name="Ng V."/>
            <person name="Riley R."/>
            <person name="Sandor L."/>
            <person name="Barry K."/>
            <person name="Martinez A.T."/>
            <person name="Xiao Y."/>
            <person name="Gibbons J.G."/>
            <person name="Terashima K."/>
            <person name="Grigoriev I.V."/>
            <person name="Hibbett D.S."/>
        </authorList>
    </citation>
    <scope>NUCLEOTIDE SEQUENCE</scope>
    <source>
        <strain evidence="2">RHP3577 ss4</strain>
    </source>
</reference>
<dbReference type="NCBIfam" id="NF047352">
    <property type="entry name" value="P_loop_sacsin"/>
    <property type="match status" value="1"/>
</dbReference>
<feature type="domain" description="Sacsin/Nov" evidence="1">
    <location>
        <begin position="1287"/>
        <end position="1513"/>
    </location>
</feature>
<dbReference type="PANTHER" id="PTHR15600:SF42">
    <property type="entry name" value="SACSIN"/>
    <property type="match status" value="1"/>
</dbReference>